<name>A0A6V7HP12_9HYME</name>
<feature type="region of interest" description="Disordered" evidence="1">
    <location>
        <begin position="1"/>
        <end position="144"/>
    </location>
</feature>
<feature type="compositionally biased region" description="Low complexity" evidence="1">
    <location>
        <begin position="95"/>
        <end position="104"/>
    </location>
</feature>
<protein>
    <submittedName>
        <fullName evidence="2">Uncharacterized protein</fullName>
    </submittedName>
</protein>
<feature type="compositionally biased region" description="Polar residues" evidence="1">
    <location>
        <begin position="38"/>
        <end position="65"/>
    </location>
</feature>
<feature type="compositionally biased region" description="Low complexity" evidence="1">
    <location>
        <begin position="119"/>
        <end position="128"/>
    </location>
</feature>
<gene>
    <name evidence="2" type="ORF">BBRV_LOCUS2954</name>
</gene>
<accession>A0A6V7HP12</accession>
<dbReference type="EMBL" id="CADCXW020000001">
    <property type="protein sequence ID" value="CAD1528908.1"/>
    <property type="molecule type" value="Genomic_DNA"/>
</dbReference>
<proteinExistence type="predicted"/>
<feature type="compositionally biased region" description="Low complexity" evidence="1">
    <location>
        <begin position="66"/>
        <end position="86"/>
    </location>
</feature>
<sequence>MIIASEAGYEMAGQPVPTPIPNPQSNYQDNPWLRPQEQPHTVPQQNYPEGSQNNANVPTSPNQYQPTTERTTTEPPAIILTTTTPRPTQPPPPSVTSTKSPFPSFDNIDWTGFMDSTTKKSSPSSSLSQAIDGDGIIEPRFGAR</sequence>
<reference evidence="2" key="1">
    <citation type="submission" date="2020-07" db="EMBL/GenBank/DDBJ databases">
        <authorList>
            <person name="Ferguson B K."/>
        </authorList>
    </citation>
    <scope>NUCLEOTIDE SEQUENCE</scope>
    <source>
        <strain evidence="2">L06</strain>
    </source>
</reference>
<evidence type="ECO:0000313" key="2">
    <source>
        <dbReference type="EMBL" id="CAD1528908.1"/>
    </source>
</evidence>
<evidence type="ECO:0000256" key="1">
    <source>
        <dbReference type="SAM" id="MobiDB-lite"/>
    </source>
</evidence>
<organism evidence="2">
    <name type="scientific">Bracon brevicornis</name>
    <dbReference type="NCBI Taxonomy" id="1563983"/>
    <lineage>
        <taxon>Eukaryota</taxon>
        <taxon>Metazoa</taxon>
        <taxon>Ecdysozoa</taxon>
        <taxon>Arthropoda</taxon>
        <taxon>Hexapoda</taxon>
        <taxon>Insecta</taxon>
        <taxon>Pterygota</taxon>
        <taxon>Neoptera</taxon>
        <taxon>Endopterygota</taxon>
        <taxon>Hymenoptera</taxon>
        <taxon>Apocrita</taxon>
        <taxon>Ichneumonoidea</taxon>
        <taxon>Braconidae</taxon>
        <taxon>Braconinae</taxon>
        <taxon>Bracon</taxon>
    </lineage>
</organism>
<dbReference type="AlphaFoldDB" id="A0A6V7HP12"/>